<organism evidence="1 2">
    <name type="scientific">Araneus ventricosus</name>
    <name type="common">Orbweaver spider</name>
    <name type="synonym">Epeira ventricosa</name>
    <dbReference type="NCBI Taxonomy" id="182803"/>
    <lineage>
        <taxon>Eukaryota</taxon>
        <taxon>Metazoa</taxon>
        <taxon>Ecdysozoa</taxon>
        <taxon>Arthropoda</taxon>
        <taxon>Chelicerata</taxon>
        <taxon>Arachnida</taxon>
        <taxon>Araneae</taxon>
        <taxon>Araneomorphae</taxon>
        <taxon>Entelegynae</taxon>
        <taxon>Araneoidea</taxon>
        <taxon>Araneidae</taxon>
        <taxon>Araneus</taxon>
    </lineage>
</organism>
<dbReference type="PANTHER" id="PTHR46060:SF3">
    <property type="entry name" value="PROTEIN GVQW3"/>
    <property type="match status" value="1"/>
</dbReference>
<keyword evidence="2" id="KW-1185">Reference proteome</keyword>
<accession>A0A4Y2TE48</accession>
<comment type="caution">
    <text evidence="1">The sequence shown here is derived from an EMBL/GenBank/DDBJ whole genome shotgun (WGS) entry which is preliminary data.</text>
</comment>
<proteinExistence type="predicted"/>
<dbReference type="EMBL" id="BGPR01027515">
    <property type="protein sequence ID" value="GBN98073.1"/>
    <property type="molecule type" value="Genomic_DNA"/>
</dbReference>
<name>A0A4Y2TE48_ARAVE</name>
<gene>
    <name evidence="1" type="ORF">AVEN_198350_1</name>
</gene>
<dbReference type="Proteomes" id="UP000499080">
    <property type="component" value="Unassembled WGS sequence"/>
</dbReference>
<reference evidence="1 2" key="1">
    <citation type="journal article" date="2019" name="Sci. Rep.">
        <title>Orb-weaving spider Araneus ventricosus genome elucidates the spidroin gene catalogue.</title>
        <authorList>
            <person name="Kono N."/>
            <person name="Nakamura H."/>
            <person name="Ohtoshi R."/>
            <person name="Moran D.A.P."/>
            <person name="Shinohara A."/>
            <person name="Yoshida Y."/>
            <person name="Fujiwara M."/>
            <person name="Mori M."/>
            <person name="Tomita M."/>
            <person name="Arakawa K."/>
        </authorList>
    </citation>
    <scope>NUCLEOTIDE SEQUENCE [LARGE SCALE GENOMIC DNA]</scope>
</reference>
<dbReference type="PANTHER" id="PTHR46060">
    <property type="entry name" value="MARINER MOS1 TRANSPOSASE-LIKE PROTEIN"/>
    <property type="match status" value="1"/>
</dbReference>
<dbReference type="GO" id="GO:0003676">
    <property type="term" value="F:nucleic acid binding"/>
    <property type="evidence" value="ECO:0007669"/>
    <property type="project" value="InterPro"/>
</dbReference>
<dbReference type="OrthoDB" id="6753549at2759"/>
<evidence type="ECO:0000313" key="2">
    <source>
        <dbReference type="Proteomes" id="UP000499080"/>
    </source>
</evidence>
<protein>
    <submittedName>
        <fullName evidence="1">Uncharacterized protein</fullName>
    </submittedName>
</protein>
<evidence type="ECO:0000313" key="1">
    <source>
        <dbReference type="EMBL" id="GBN98073.1"/>
    </source>
</evidence>
<dbReference type="InterPro" id="IPR052709">
    <property type="entry name" value="Transposase-MT_Hybrid"/>
</dbReference>
<dbReference type="InterPro" id="IPR036397">
    <property type="entry name" value="RNaseH_sf"/>
</dbReference>
<sequence>MLTVLQTPGILTPSIDGLLPFITELSSTDSTIGNIPKQVAFVLTSVFPLIHDYSRPHSAVVIQNLLEQFKWDVSDHLTYSPDLAPSDFHLFSELKNWQGGQNFQSNEELQSKVKAHLTPLVVMFFKEGIEKLLH</sequence>
<dbReference type="AlphaFoldDB" id="A0A4Y2TE48"/>
<dbReference type="Gene3D" id="3.30.420.10">
    <property type="entry name" value="Ribonuclease H-like superfamily/Ribonuclease H"/>
    <property type="match status" value="1"/>
</dbReference>